<name>A0A9E7J5E8_9CAUD</name>
<evidence type="ECO:0000313" key="2">
    <source>
        <dbReference type="Proteomes" id="UP001056460"/>
    </source>
</evidence>
<proteinExistence type="predicted"/>
<dbReference type="Proteomes" id="UP001056460">
    <property type="component" value="Segment"/>
</dbReference>
<organism evidence="1 2">
    <name type="scientific">Xanthomonas phage Mallos</name>
    <dbReference type="NCBI Taxonomy" id="2939131"/>
    <lineage>
        <taxon>Viruses</taxon>
        <taxon>Duplodnaviria</taxon>
        <taxon>Heunggongvirae</taxon>
        <taxon>Uroviricota</taxon>
        <taxon>Caudoviricetes</taxon>
        <taxon>Mesyanzhinovviridae</taxon>
        <taxon>Bradleyvirinae</taxon>
        <taxon>Mallosvirus</taxon>
        <taxon>Mallosvirus mallos</taxon>
    </lineage>
</organism>
<gene>
    <name evidence="1" type="ORF">Mallos_BL60043</name>
</gene>
<evidence type="ECO:0000313" key="1">
    <source>
        <dbReference type="EMBL" id="URA07151.1"/>
    </source>
</evidence>
<accession>A0A9E7J5E8</accession>
<dbReference type="EMBL" id="ON189047">
    <property type="protein sequence ID" value="URA07151.1"/>
    <property type="molecule type" value="Genomic_DNA"/>
</dbReference>
<protein>
    <submittedName>
        <fullName evidence="1">Uncharacterized protein</fullName>
    </submittedName>
</protein>
<reference evidence="1" key="1">
    <citation type="journal article" date="2022" name="Viruses">
        <title>Isolation of novel Xanthomonas phages for the plant pathogens X. translucens and X. campestris.</title>
        <authorList>
            <person name="Erdrich S.H."/>
            <person name="Sharma V."/>
            <person name="Schurr U."/>
            <person name="Arsova B."/>
            <person name="Frunzke J."/>
        </authorList>
    </citation>
    <scope>NUCLEOTIDE SEQUENCE</scope>
</reference>
<keyword evidence="2" id="KW-1185">Reference proteome</keyword>
<sequence>MANIALVTDNAAHAAYTNTKALLESFGHVVTGYTSAAVTNANLMAADLICACRTTNNTAYNDKIAAAHAAGKPVLCGSDGSVTAGTVYTNSVAARCGLVLSQVATQPMGSAYAHAPSPIYDAAGVIVPTSVQFYPTGGEATWFCDSVPIASGSIAPGAQSIMQDLASSPTKDVIVCALTGGGKLGGGTFAAPIIFSGFFYGAPGYTTLGGQLIRRMVEWLLSGGGGSFKFTGTVKDSAGAFIARKVRVFRRDTGGLIGETTSNATTGVYDIRVLTGGFLATVVCYDADGGTKNALVKDKVAPVGV</sequence>